<comment type="catalytic activity">
    <reaction evidence="14 16">
        <text>4 Fe(II)-[cytochrome c] + O2 + 8 H(+)(in) = 4 Fe(III)-[cytochrome c] + 2 H2O + 4 H(+)(out)</text>
        <dbReference type="Rhea" id="RHEA:11436"/>
        <dbReference type="Rhea" id="RHEA-COMP:10350"/>
        <dbReference type="Rhea" id="RHEA-COMP:14399"/>
        <dbReference type="ChEBI" id="CHEBI:15377"/>
        <dbReference type="ChEBI" id="CHEBI:15378"/>
        <dbReference type="ChEBI" id="CHEBI:15379"/>
        <dbReference type="ChEBI" id="CHEBI:29033"/>
        <dbReference type="ChEBI" id="CHEBI:29034"/>
        <dbReference type="EC" id="7.1.1.9"/>
    </reaction>
</comment>
<evidence type="ECO:0000313" key="20">
    <source>
        <dbReference type="Proteomes" id="UP000361468"/>
    </source>
</evidence>
<evidence type="ECO:0000256" key="9">
    <source>
        <dbReference type="ARBA" id="ARBA00022982"/>
    </source>
</evidence>
<feature type="transmembrane region" description="Helical" evidence="16">
    <location>
        <begin position="368"/>
        <end position="391"/>
    </location>
</feature>
<dbReference type="InterPro" id="IPR023616">
    <property type="entry name" value="Cyt_c_oxase-like_su1_dom"/>
</dbReference>
<feature type="transmembrane region" description="Helical" evidence="16">
    <location>
        <begin position="305"/>
        <end position="326"/>
    </location>
</feature>
<dbReference type="Proteomes" id="UP000361468">
    <property type="component" value="Unassembled WGS sequence"/>
</dbReference>
<dbReference type="NCBIfam" id="TIGR02891">
    <property type="entry name" value="CtaD_CoxA"/>
    <property type="match status" value="1"/>
</dbReference>
<evidence type="ECO:0000256" key="14">
    <source>
        <dbReference type="ARBA" id="ARBA00047816"/>
    </source>
</evidence>
<evidence type="ECO:0000256" key="7">
    <source>
        <dbReference type="ARBA" id="ARBA00022723"/>
    </source>
</evidence>
<keyword evidence="4 15" id="KW-0349">Heme</keyword>
<feature type="transmembrane region" description="Helical" evidence="16">
    <location>
        <begin position="488"/>
        <end position="508"/>
    </location>
</feature>
<evidence type="ECO:0000256" key="17">
    <source>
        <dbReference type="SAM" id="MobiDB-lite"/>
    </source>
</evidence>
<keyword evidence="9 15" id="KW-0249">Electron transport</keyword>
<evidence type="ECO:0000256" key="8">
    <source>
        <dbReference type="ARBA" id="ARBA00022967"/>
    </source>
</evidence>
<feature type="transmembrane region" description="Helical" evidence="16">
    <location>
        <begin position="446"/>
        <end position="468"/>
    </location>
</feature>
<keyword evidence="11 16" id="KW-0408">Iron</keyword>
<proteinExistence type="inferred from homology"/>
<evidence type="ECO:0000256" key="1">
    <source>
        <dbReference type="ARBA" id="ARBA00004141"/>
    </source>
</evidence>
<feature type="transmembrane region" description="Helical" evidence="16">
    <location>
        <begin position="332"/>
        <end position="356"/>
    </location>
</feature>
<keyword evidence="12 16" id="KW-0186">Copper</keyword>
<dbReference type="Gene3D" id="1.20.210.10">
    <property type="entry name" value="Cytochrome c oxidase-like, subunit I domain"/>
    <property type="match status" value="1"/>
</dbReference>
<feature type="region of interest" description="Disordered" evidence="17">
    <location>
        <begin position="567"/>
        <end position="610"/>
    </location>
</feature>
<name>A0ABY6WNH2_9BURK</name>
<feature type="domain" description="Cytochrome oxidase subunit I profile" evidence="18">
    <location>
        <begin position="21"/>
        <end position="552"/>
    </location>
</feature>
<evidence type="ECO:0000256" key="4">
    <source>
        <dbReference type="ARBA" id="ARBA00022617"/>
    </source>
</evidence>
<comment type="caution">
    <text evidence="19">The sequence shown here is derived from an EMBL/GenBank/DDBJ whole genome shotgun (WGS) entry which is preliminary data.</text>
</comment>
<evidence type="ECO:0000313" key="19">
    <source>
        <dbReference type="EMBL" id="VVE71217.1"/>
    </source>
</evidence>
<dbReference type="PROSITE" id="PS00077">
    <property type="entry name" value="COX1_CUB"/>
    <property type="match status" value="1"/>
</dbReference>
<evidence type="ECO:0000256" key="5">
    <source>
        <dbReference type="ARBA" id="ARBA00022660"/>
    </source>
</evidence>
<keyword evidence="13 16" id="KW-0472">Membrane</keyword>
<dbReference type="RefSeq" id="WP_150646568.1">
    <property type="nucleotide sequence ID" value="NZ_CABPSO010000015.1"/>
</dbReference>
<evidence type="ECO:0000256" key="3">
    <source>
        <dbReference type="ARBA" id="ARBA00022448"/>
    </source>
</evidence>
<keyword evidence="20" id="KW-1185">Reference proteome</keyword>
<keyword evidence="7 16" id="KW-0479">Metal-binding</keyword>
<dbReference type="PRINTS" id="PR01165">
    <property type="entry name" value="CYCOXIDASEI"/>
</dbReference>
<evidence type="ECO:0000256" key="6">
    <source>
        <dbReference type="ARBA" id="ARBA00022692"/>
    </source>
</evidence>
<feature type="transmembrane region" description="Helical" evidence="16">
    <location>
        <begin position="123"/>
        <end position="150"/>
    </location>
</feature>
<dbReference type="PANTHER" id="PTHR10422">
    <property type="entry name" value="CYTOCHROME C OXIDASE SUBUNIT 1"/>
    <property type="match status" value="1"/>
</dbReference>
<keyword evidence="16" id="KW-1003">Cell membrane</keyword>
<keyword evidence="6 15" id="KW-0812">Transmembrane</keyword>
<evidence type="ECO:0000256" key="13">
    <source>
        <dbReference type="ARBA" id="ARBA00023136"/>
    </source>
</evidence>
<comment type="subcellular location">
    <subcellularLocation>
        <location evidence="16">Cell membrane</location>
        <topology evidence="16">Multi-pass membrane protein</topology>
    </subcellularLocation>
    <subcellularLocation>
        <location evidence="1">Membrane</location>
        <topology evidence="1">Multi-pass membrane protein</topology>
    </subcellularLocation>
</comment>
<dbReference type="PANTHER" id="PTHR10422:SF18">
    <property type="entry name" value="CYTOCHROME C OXIDASE SUBUNIT 1"/>
    <property type="match status" value="1"/>
</dbReference>
<feature type="transmembrane region" description="Helical" evidence="16">
    <location>
        <begin position="403"/>
        <end position="426"/>
    </location>
</feature>
<feature type="transmembrane region" description="Helical" evidence="16">
    <location>
        <begin position="208"/>
        <end position="234"/>
    </location>
</feature>
<comment type="similarity">
    <text evidence="15">Belongs to the heme-copper respiratory oxidase family.</text>
</comment>
<keyword evidence="10 16" id="KW-1133">Transmembrane helix</keyword>
<sequence length="610" mass="67574">MTGDSDSTAHAGGYHGGPQSFWTKYVWSQDHKVIAVQYACTAIAVGLVGLVLSNLMRMQLGFPGKFSFIDANHYYQYVTMHGMIMVIYLLTALFLGGFGNYLIPLMVGARDMVFPFLNMLSYWVYLLAVVVLMVSFFVPGGPTGAGWTLYPPQAILPGTPGVEWGIVLMLISLAIFIVAATMGGLNYVTTVLQARTEGMTLLRMPLTVWGIVMATVLALLAFPALFVSAVMMLLDKTLHTSFFMPALVSMGQPLAYRGGSPLLFQHLFWFFGHPEVYIVALPAFGIVSDLISVHARKNIFGYRMMVWAILAIGVLSVVVWAHHMFISGMNPYFGFFFATTTLIIAIPTAIKVYNWVLTLWRGDIHLTVPMLFAIGFISTFVIGGLTGLFLGNVSVDMPLSNTYFVVAHFHMVMGVSPLLVIFGGIYHWYPLITGRRLNDRLGQWHFWITFLGTYAIFFPMHYLGVLGMPRRYYEFRNYSFIPDSAYTMNAYISIAAFVVALGQLLFLFNLARSVRHGKPAGANPWRAASLEWQTPDMPPVHGNWGPVLPTVYRWPYEYSVPGDIDDFVPQNLAPDPRRPATLVQGDSAALHGGKATPPPPPPESPKGATP</sequence>
<dbReference type="InterPro" id="IPR023615">
    <property type="entry name" value="Cyt_c_Oxase_su1_BS"/>
</dbReference>
<protein>
    <recommendedName>
        <fullName evidence="16">Cytochrome c oxidase subunit 1</fullName>
        <ecNumber evidence="16">7.1.1.9</ecNumber>
    </recommendedName>
</protein>
<comment type="caution">
    <text evidence="16">Lacks conserved residue(s) required for the propagation of feature annotation.</text>
</comment>
<dbReference type="EC" id="7.1.1.9" evidence="16"/>
<evidence type="ECO:0000256" key="2">
    <source>
        <dbReference type="ARBA" id="ARBA00004673"/>
    </source>
</evidence>
<keyword evidence="5 15" id="KW-0679">Respiratory chain</keyword>
<feature type="transmembrane region" description="Helical" evidence="16">
    <location>
        <begin position="77"/>
        <end position="103"/>
    </location>
</feature>
<reference evidence="19 20" key="1">
    <citation type="submission" date="2019-08" db="EMBL/GenBank/DDBJ databases">
        <authorList>
            <person name="Peeters C."/>
        </authorList>
    </citation>
    <scope>NUCLEOTIDE SEQUENCE [LARGE SCALE GENOMIC DNA]</scope>
    <source>
        <strain evidence="19 20">LMG 31119</strain>
    </source>
</reference>
<evidence type="ECO:0000256" key="16">
    <source>
        <dbReference type="RuleBase" id="RU363061"/>
    </source>
</evidence>
<organism evidence="19 20">
    <name type="scientific">Pandoraea pnomenusa</name>
    <dbReference type="NCBI Taxonomy" id="93220"/>
    <lineage>
        <taxon>Bacteria</taxon>
        <taxon>Pseudomonadati</taxon>
        <taxon>Pseudomonadota</taxon>
        <taxon>Betaproteobacteria</taxon>
        <taxon>Burkholderiales</taxon>
        <taxon>Burkholderiaceae</taxon>
        <taxon>Pandoraea</taxon>
    </lineage>
</organism>
<comment type="pathway">
    <text evidence="2 16">Energy metabolism; oxidative phosphorylation.</text>
</comment>
<evidence type="ECO:0000256" key="11">
    <source>
        <dbReference type="ARBA" id="ARBA00023004"/>
    </source>
</evidence>
<feature type="transmembrane region" description="Helical" evidence="16">
    <location>
        <begin position="35"/>
        <end position="56"/>
    </location>
</feature>
<gene>
    <name evidence="19" type="ORF">PPN31119_03862</name>
</gene>
<dbReference type="EMBL" id="CABPSO010000015">
    <property type="protein sequence ID" value="VVE71217.1"/>
    <property type="molecule type" value="Genomic_DNA"/>
</dbReference>
<evidence type="ECO:0000256" key="15">
    <source>
        <dbReference type="RuleBase" id="RU000370"/>
    </source>
</evidence>
<dbReference type="InterPro" id="IPR000883">
    <property type="entry name" value="Cyt_C_Oxase_1"/>
</dbReference>
<accession>A0ABY6WNH2</accession>
<dbReference type="InterPro" id="IPR014241">
    <property type="entry name" value="Cyt_c_oxidase_su1_bac"/>
</dbReference>
<dbReference type="InterPro" id="IPR036927">
    <property type="entry name" value="Cyt_c_oxase-like_su1_sf"/>
</dbReference>
<evidence type="ECO:0000256" key="12">
    <source>
        <dbReference type="ARBA" id="ARBA00023008"/>
    </source>
</evidence>
<keyword evidence="3 15" id="KW-0813">Transport</keyword>
<dbReference type="PROSITE" id="PS50855">
    <property type="entry name" value="COX1"/>
    <property type="match status" value="1"/>
</dbReference>
<evidence type="ECO:0000256" key="10">
    <source>
        <dbReference type="ARBA" id="ARBA00022989"/>
    </source>
</evidence>
<keyword evidence="8" id="KW-1278">Translocase</keyword>
<evidence type="ECO:0000259" key="18">
    <source>
        <dbReference type="PROSITE" id="PS50855"/>
    </source>
</evidence>
<dbReference type="SUPFAM" id="SSF81442">
    <property type="entry name" value="Cytochrome c oxidase subunit I-like"/>
    <property type="match status" value="1"/>
</dbReference>
<feature type="transmembrane region" description="Helical" evidence="16">
    <location>
        <begin position="162"/>
        <end position="188"/>
    </location>
</feature>
<dbReference type="Pfam" id="PF00115">
    <property type="entry name" value="COX1"/>
    <property type="match status" value="1"/>
</dbReference>
<comment type="function">
    <text evidence="16">Cytochrome c oxidase is the component of the respiratory chain that catalyzes the reduction of oxygen to water. Subunits 1-3 form the functional core of the enzyme complex. CO I is the catalytic subunit of the enzyme. Electrons originating in cytochrome c are transferred via the copper A center of subunit 2 and heme A of subunit 1 to the bimetallic center formed by heme A3 and copper B.</text>
</comment>